<gene>
    <name evidence="2" type="primary">yidD</name>
    <name evidence="2" type="ORF">JIN78_10655</name>
</gene>
<dbReference type="EMBL" id="JAENIO010000025">
    <property type="protein sequence ID" value="MBK1834521.1"/>
    <property type="molecule type" value="Genomic_DNA"/>
</dbReference>
<name>A0A934RRW7_9BACT</name>
<sequence>MATLAVGSEREGSPPSIIPSSLAKSGVAFHTPLSFVKIILKALVHGYRLLVRPFLHWASGGQGSCRFEPSCSAYFLEAVETHGSRKGAWMGIKRILRCHPWGACGYDPVPPTGHSAKGEAQPSDGSTD</sequence>
<dbReference type="GO" id="GO:0005886">
    <property type="term" value="C:plasma membrane"/>
    <property type="evidence" value="ECO:0007669"/>
    <property type="project" value="UniProtKB-SubCell"/>
</dbReference>
<evidence type="ECO:0000313" key="2">
    <source>
        <dbReference type="EMBL" id="MBK1834521.1"/>
    </source>
</evidence>
<dbReference type="PANTHER" id="PTHR33383">
    <property type="entry name" value="MEMBRANE PROTEIN INSERTION EFFICIENCY FACTOR-RELATED"/>
    <property type="match status" value="1"/>
</dbReference>
<dbReference type="PANTHER" id="PTHR33383:SF1">
    <property type="entry name" value="MEMBRANE PROTEIN INSERTION EFFICIENCY FACTOR-RELATED"/>
    <property type="match status" value="1"/>
</dbReference>
<dbReference type="AlphaFoldDB" id="A0A934RRW7"/>
<dbReference type="Pfam" id="PF01809">
    <property type="entry name" value="YidD"/>
    <property type="match status" value="1"/>
</dbReference>
<organism evidence="2 3">
    <name type="scientific">Roseibacillus ishigakijimensis</name>
    <dbReference type="NCBI Taxonomy" id="454146"/>
    <lineage>
        <taxon>Bacteria</taxon>
        <taxon>Pseudomonadati</taxon>
        <taxon>Verrucomicrobiota</taxon>
        <taxon>Verrucomicrobiia</taxon>
        <taxon>Verrucomicrobiales</taxon>
        <taxon>Verrucomicrobiaceae</taxon>
        <taxon>Roseibacillus</taxon>
    </lineage>
</organism>
<keyword evidence="1" id="KW-0472">Membrane</keyword>
<protein>
    <recommendedName>
        <fullName evidence="1">Putative membrane protein insertion efficiency factor</fullName>
    </recommendedName>
</protein>
<dbReference type="Proteomes" id="UP000604083">
    <property type="component" value="Unassembled WGS sequence"/>
</dbReference>
<comment type="caution">
    <text evidence="2">The sequence shown here is derived from an EMBL/GenBank/DDBJ whole genome shotgun (WGS) entry which is preliminary data.</text>
</comment>
<evidence type="ECO:0000313" key="3">
    <source>
        <dbReference type="Proteomes" id="UP000604083"/>
    </source>
</evidence>
<dbReference type="InterPro" id="IPR002696">
    <property type="entry name" value="Membr_insert_effic_factor_YidD"/>
</dbReference>
<keyword evidence="3" id="KW-1185">Reference proteome</keyword>
<evidence type="ECO:0000256" key="1">
    <source>
        <dbReference type="HAMAP-Rule" id="MF_00386"/>
    </source>
</evidence>
<accession>A0A934RRW7</accession>
<reference evidence="2" key="1">
    <citation type="submission" date="2021-01" db="EMBL/GenBank/DDBJ databases">
        <title>Modified the classification status of verrucomicrobia.</title>
        <authorList>
            <person name="Feng X."/>
        </authorList>
    </citation>
    <scope>NUCLEOTIDE SEQUENCE</scope>
    <source>
        <strain evidence="2">KCTC 12986</strain>
    </source>
</reference>
<dbReference type="HAMAP" id="MF_00386">
    <property type="entry name" value="UPF0161_YidD"/>
    <property type="match status" value="1"/>
</dbReference>
<dbReference type="RefSeq" id="WP_200391951.1">
    <property type="nucleotide sequence ID" value="NZ_JAENIO010000025.1"/>
</dbReference>
<dbReference type="NCBIfam" id="TIGR00278">
    <property type="entry name" value="membrane protein insertion efficiency factor YidD"/>
    <property type="match status" value="1"/>
</dbReference>
<comment type="subcellular location">
    <subcellularLocation>
        <location evidence="1">Cell membrane</location>
        <topology evidence="1">Peripheral membrane protein</topology>
        <orientation evidence="1">Cytoplasmic side</orientation>
    </subcellularLocation>
</comment>
<proteinExistence type="inferred from homology"/>
<keyword evidence="1" id="KW-1003">Cell membrane</keyword>
<comment type="function">
    <text evidence="1">Could be involved in insertion of integral membrane proteins into the membrane.</text>
</comment>
<dbReference type="SMART" id="SM01234">
    <property type="entry name" value="Haemolytic"/>
    <property type="match status" value="1"/>
</dbReference>
<comment type="similarity">
    <text evidence="1">Belongs to the UPF0161 family.</text>
</comment>